<dbReference type="Pfam" id="PF02826">
    <property type="entry name" value="2-Hacid_dh_C"/>
    <property type="match status" value="1"/>
</dbReference>
<comment type="similarity">
    <text evidence="1">Belongs to the D-isomer specific 2-hydroxyacid dehydrogenase family.</text>
</comment>
<evidence type="ECO:0000259" key="4">
    <source>
        <dbReference type="Pfam" id="PF02826"/>
    </source>
</evidence>
<dbReference type="InterPro" id="IPR006140">
    <property type="entry name" value="D-isomer_DH_NAD-bd"/>
</dbReference>
<keyword evidence="3" id="KW-0520">NAD</keyword>
<protein>
    <recommendedName>
        <fullName evidence="4">D-isomer specific 2-hydroxyacid dehydrogenase NAD-binding domain-containing protein</fullName>
    </recommendedName>
</protein>
<feature type="domain" description="D-isomer specific 2-hydroxyacid dehydrogenase NAD-binding" evidence="4">
    <location>
        <begin position="111"/>
        <end position="235"/>
    </location>
</feature>
<evidence type="ECO:0000313" key="5">
    <source>
        <dbReference type="EMBL" id="SVD11243.1"/>
    </source>
</evidence>
<evidence type="ECO:0000256" key="3">
    <source>
        <dbReference type="ARBA" id="ARBA00023027"/>
    </source>
</evidence>
<dbReference type="PANTHER" id="PTHR42789">
    <property type="entry name" value="D-ISOMER SPECIFIC 2-HYDROXYACID DEHYDROGENASE FAMILY PROTEIN (AFU_ORTHOLOGUE AFUA_6G10090)"/>
    <property type="match status" value="1"/>
</dbReference>
<dbReference type="Gene3D" id="3.40.50.720">
    <property type="entry name" value="NAD(P)-binding Rossmann-like Domain"/>
    <property type="match status" value="2"/>
</dbReference>
<dbReference type="EMBL" id="UINC01130277">
    <property type="protein sequence ID" value="SVD11243.1"/>
    <property type="molecule type" value="Genomic_DNA"/>
</dbReference>
<dbReference type="InterPro" id="IPR050857">
    <property type="entry name" value="D-2-hydroxyacid_DH"/>
</dbReference>
<name>A0A382SN53_9ZZZZ</name>
<sequence length="235" mass="25883">MPNKILLAPIFQNARFDTEERREGLNKLAQLADLEMEPTELTEDNADGVVGVIASSALIHPGFYQAAEKLRIISRWGVGYENTNYEIAAQHGVFVTIAPEHMVTVAEYTIAQWMATLKRVYTLNHLSHGGDFSIIRTYETNGSTLGLYGFGRIGQAVATRAKPLLGNEGRLLVYDVRSDIQELAAEYGAIAVDDPMVLFRESDTVSLHVAGDDVIVNYDCLCAMKPHGSLINPSR</sequence>
<reference evidence="5" key="1">
    <citation type="submission" date="2018-05" db="EMBL/GenBank/DDBJ databases">
        <authorList>
            <person name="Lanie J.A."/>
            <person name="Ng W.-L."/>
            <person name="Kazmierczak K.M."/>
            <person name="Andrzejewski T.M."/>
            <person name="Davidsen T.M."/>
            <person name="Wayne K.J."/>
            <person name="Tettelin H."/>
            <person name="Glass J.I."/>
            <person name="Rusch D."/>
            <person name="Podicherti R."/>
            <person name="Tsui H.-C.T."/>
            <person name="Winkler M.E."/>
        </authorList>
    </citation>
    <scope>NUCLEOTIDE SEQUENCE</scope>
</reference>
<dbReference type="GO" id="GO:0051287">
    <property type="term" value="F:NAD binding"/>
    <property type="evidence" value="ECO:0007669"/>
    <property type="project" value="InterPro"/>
</dbReference>
<keyword evidence="2" id="KW-0560">Oxidoreductase</keyword>
<evidence type="ECO:0000256" key="1">
    <source>
        <dbReference type="ARBA" id="ARBA00005854"/>
    </source>
</evidence>
<evidence type="ECO:0000256" key="2">
    <source>
        <dbReference type="ARBA" id="ARBA00023002"/>
    </source>
</evidence>
<accession>A0A382SN53</accession>
<proteinExistence type="inferred from homology"/>
<dbReference type="SUPFAM" id="SSF51735">
    <property type="entry name" value="NAD(P)-binding Rossmann-fold domains"/>
    <property type="match status" value="1"/>
</dbReference>
<dbReference type="InterPro" id="IPR036291">
    <property type="entry name" value="NAD(P)-bd_dom_sf"/>
</dbReference>
<feature type="non-terminal residue" evidence="5">
    <location>
        <position position="235"/>
    </location>
</feature>
<dbReference type="SUPFAM" id="SSF52283">
    <property type="entry name" value="Formate/glycerate dehydrogenase catalytic domain-like"/>
    <property type="match status" value="1"/>
</dbReference>
<dbReference type="GO" id="GO:0016616">
    <property type="term" value="F:oxidoreductase activity, acting on the CH-OH group of donors, NAD or NADP as acceptor"/>
    <property type="evidence" value="ECO:0007669"/>
    <property type="project" value="InterPro"/>
</dbReference>
<dbReference type="AlphaFoldDB" id="A0A382SN53"/>
<gene>
    <name evidence="5" type="ORF">METZ01_LOCUS364097</name>
</gene>
<dbReference type="PANTHER" id="PTHR42789:SF1">
    <property type="entry name" value="D-ISOMER SPECIFIC 2-HYDROXYACID DEHYDROGENASE FAMILY PROTEIN (AFU_ORTHOLOGUE AFUA_6G10090)"/>
    <property type="match status" value="1"/>
</dbReference>
<organism evidence="5">
    <name type="scientific">marine metagenome</name>
    <dbReference type="NCBI Taxonomy" id="408172"/>
    <lineage>
        <taxon>unclassified sequences</taxon>
        <taxon>metagenomes</taxon>
        <taxon>ecological metagenomes</taxon>
    </lineage>
</organism>